<dbReference type="GO" id="GO:1902201">
    <property type="term" value="P:negative regulation of bacterial-type flagellum-dependent cell motility"/>
    <property type="evidence" value="ECO:0007669"/>
    <property type="project" value="TreeGrafter"/>
</dbReference>
<accession>A0A7I7Y1E0</accession>
<dbReference type="NCBIfam" id="TIGR00254">
    <property type="entry name" value="GGDEF"/>
    <property type="match status" value="1"/>
</dbReference>
<proteinExistence type="predicted"/>
<dbReference type="PANTHER" id="PTHR45138">
    <property type="entry name" value="REGULATORY COMPONENTS OF SENSORY TRANSDUCTION SYSTEM"/>
    <property type="match status" value="1"/>
</dbReference>
<dbReference type="PANTHER" id="PTHR45138:SF9">
    <property type="entry name" value="DIGUANYLATE CYCLASE DGCM-RELATED"/>
    <property type="match status" value="1"/>
</dbReference>
<dbReference type="EMBL" id="AP022612">
    <property type="protein sequence ID" value="BBZ35407.1"/>
    <property type="molecule type" value="Genomic_DNA"/>
</dbReference>
<sequence length="356" mass="37263">MRDDFRTRSQQREVLADLLIRERVFRYAISAFVLVFGAVGMVSVYAADGPATRTASIIAVLLCATVVPVSVAMSRVHLGAVWWSNRSRWRHGPLLFVAYADLAITASVLTYSDAEYALFGTLLFGVVGAYASHFVRPVACAVHVVFTSAVVVAIGVVMIRSGDHDVAGTIARVATALLAVNGTVALHALYTADVRQSIARTFASATTDSLTGIGNRRAFEQRAHRLIASGVEVVVVLLDVDDFKLINDTVGHGGGDAALVSVARSLDVVLGPDAVVARLGGDEFAAALPAEAVIAVEDLAQVIRAAVSGATGFAVSVGAARVALAAPQPAEALRVAMESADANLYAQKKVGQSPRL</sequence>
<dbReference type="Pfam" id="PF00990">
    <property type="entry name" value="GGDEF"/>
    <property type="match status" value="1"/>
</dbReference>
<dbReference type="Proteomes" id="UP000466931">
    <property type="component" value="Chromosome"/>
</dbReference>
<protein>
    <submittedName>
        <fullName evidence="1">Uncharacterized protein</fullName>
    </submittedName>
</protein>
<dbReference type="SUPFAM" id="SSF55073">
    <property type="entry name" value="Nucleotide cyclase"/>
    <property type="match status" value="1"/>
</dbReference>
<dbReference type="AlphaFoldDB" id="A0A7I7Y1E0"/>
<dbReference type="GO" id="GO:0005886">
    <property type="term" value="C:plasma membrane"/>
    <property type="evidence" value="ECO:0007669"/>
    <property type="project" value="TreeGrafter"/>
</dbReference>
<organism evidence="1 2">
    <name type="scientific">Mycolicibacterium confluentis</name>
    <dbReference type="NCBI Taxonomy" id="28047"/>
    <lineage>
        <taxon>Bacteria</taxon>
        <taxon>Bacillati</taxon>
        <taxon>Actinomycetota</taxon>
        <taxon>Actinomycetes</taxon>
        <taxon>Mycobacteriales</taxon>
        <taxon>Mycobacteriaceae</taxon>
        <taxon>Mycolicibacterium</taxon>
    </lineage>
</organism>
<gene>
    <name evidence="1" type="ORF">MCNF_40120</name>
</gene>
<name>A0A7I7Y1E0_9MYCO</name>
<dbReference type="GO" id="GO:0052621">
    <property type="term" value="F:diguanylate cyclase activity"/>
    <property type="evidence" value="ECO:0007669"/>
    <property type="project" value="TreeGrafter"/>
</dbReference>
<dbReference type="GO" id="GO:0043709">
    <property type="term" value="P:cell adhesion involved in single-species biofilm formation"/>
    <property type="evidence" value="ECO:0007669"/>
    <property type="project" value="TreeGrafter"/>
</dbReference>
<dbReference type="InterPro" id="IPR029787">
    <property type="entry name" value="Nucleotide_cyclase"/>
</dbReference>
<reference evidence="1" key="2">
    <citation type="submission" date="2020-02" db="EMBL/GenBank/DDBJ databases">
        <authorList>
            <person name="Matsumoto Y."/>
            <person name="Motooka D."/>
            <person name="Nakamura S."/>
        </authorList>
    </citation>
    <scope>NUCLEOTIDE SEQUENCE</scope>
    <source>
        <strain evidence="1">JCM 13671</strain>
    </source>
</reference>
<dbReference type="RefSeq" id="WP_085156130.1">
    <property type="nucleotide sequence ID" value="NZ_AP022612.1"/>
</dbReference>
<dbReference type="OrthoDB" id="23692at2"/>
<dbReference type="InterPro" id="IPR043128">
    <property type="entry name" value="Rev_trsase/Diguanyl_cyclase"/>
</dbReference>
<evidence type="ECO:0000313" key="2">
    <source>
        <dbReference type="Proteomes" id="UP000466931"/>
    </source>
</evidence>
<keyword evidence="2" id="KW-1185">Reference proteome</keyword>
<dbReference type="PROSITE" id="PS50887">
    <property type="entry name" value="GGDEF"/>
    <property type="match status" value="1"/>
</dbReference>
<dbReference type="Gene3D" id="3.30.70.270">
    <property type="match status" value="1"/>
</dbReference>
<dbReference type="CDD" id="cd01949">
    <property type="entry name" value="GGDEF"/>
    <property type="match status" value="1"/>
</dbReference>
<dbReference type="InterPro" id="IPR050469">
    <property type="entry name" value="Diguanylate_Cyclase"/>
</dbReference>
<dbReference type="InterPro" id="IPR000160">
    <property type="entry name" value="GGDEF_dom"/>
</dbReference>
<dbReference type="SMART" id="SM00267">
    <property type="entry name" value="GGDEF"/>
    <property type="match status" value="1"/>
</dbReference>
<reference evidence="1" key="1">
    <citation type="journal article" date="2019" name="Emerg. Microbes Infect.">
        <title>Comprehensive subspecies identification of 175 nontuberculous mycobacteria species based on 7547 genomic profiles.</title>
        <authorList>
            <person name="Matsumoto Y."/>
            <person name="Kinjo T."/>
            <person name="Motooka D."/>
            <person name="Nabeya D."/>
            <person name="Jung N."/>
            <person name="Uechi K."/>
            <person name="Horii T."/>
            <person name="Iida T."/>
            <person name="Fujita J."/>
            <person name="Nakamura S."/>
        </authorList>
    </citation>
    <scope>NUCLEOTIDE SEQUENCE [LARGE SCALE GENOMIC DNA]</scope>
    <source>
        <strain evidence="1">JCM 13671</strain>
    </source>
</reference>
<evidence type="ECO:0000313" key="1">
    <source>
        <dbReference type="EMBL" id="BBZ35407.1"/>
    </source>
</evidence>